<dbReference type="Pfam" id="PF13489">
    <property type="entry name" value="Methyltransf_23"/>
    <property type="match status" value="1"/>
</dbReference>
<proteinExistence type="predicted"/>
<gene>
    <name evidence="1" type="ORF">lpari_00684</name>
</gene>
<dbReference type="SUPFAM" id="SSF53335">
    <property type="entry name" value="S-adenosyl-L-methionine-dependent methyltransferases"/>
    <property type="match status" value="1"/>
</dbReference>
<dbReference type="InterPro" id="IPR029063">
    <property type="entry name" value="SAM-dependent_MTases_sf"/>
</dbReference>
<reference evidence="1 2" key="1">
    <citation type="submission" date="2016-02" db="EMBL/GenBank/DDBJ databases">
        <title>Secondary metabolites in Legionella.</title>
        <authorList>
            <person name="Tobias N.J."/>
            <person name="Bode H.B."/>
        </authorList>
    </citation>
    <scope>NUCLEOTIDE SEQUENCE [LARGE SCALE GENOMIC DNA]</scope>
    <source>
        <strain evidence="1 2">DSM 19216</strain>
    </source>
</reference>
<accession>A0A1E5JUS2</accession>
<organism evidence="1 2">
    <name type="scientific">Legionella parisiensis</name>
    <dbReference type="NCBI Taxonomy" id="45071"/>
    <lineage>
        <taxon>Bacteria</taxon>
        <taxon>Pseudomonadati</taxon>
        <taxon>Pseudomonadota</taxon>
        <taxon>Gammaproteobacteria</taxon>
        <taxon>Legionellales</taxon>
        <taxon>Legionellaceae</taxon>
        <taxon>Legionella</taxon>
    </lineage>
</organism>
<evidence type="ECO:0000313" key="2">
    <source>
        <dbReference type="Proteomes" id="UP000095229"/>
    </source>
</evidence>
<name>A0A1E5JUS2_9GAMM</name>
<dbReference type="EMBL" id="LSOG01000019">
    <property type="protein sequence ID" value="OEH48286.1"/>
    <property type="molecule type" value="Genomic_DNA"/>
</dbReference>
<sequence length="627" mass="70579">MKKRPKHLFEKINRAYELVTRMKEGYVWRGSSDYSFIYSDGTQLDTKKIIEKASLERDITILDIGTSNGVFISANDTEINRGLKHKHKVAVYGISATDERNSVDNIIPNEKYLTGNAEYLGDPNYEEFRGIASQQFDYIFSSKTVMHLVDPVAAIINAYNKLKPGGVLAIDEFTLKGCEGRLQDIITHLRKEGHCIAVSLNNQTGTIDKFCIKKTENPLEFPLEYDADRIGYVPSPQLKKDNRSNLERIVSAGMLLEGTLEKSKLSLFKDFTSLDALLRSKQYRALPHEHQELCILFVVAKEISTSVSKQQPKLGSPSGFFTSPILLQKILCLKQLCFDKGVEGGRILSGDVYGVGLGNVLISSNYLPLATRLNLIRLTACQKMLGMDLENSAENAKAFAQMDVYPSRVDYLHNEMLFRSISEALSQPKPSQPMNVVMGRKFTEHSQLSELSPYFNETLKFLNRHKEFFCNQLQVKLENSAYNFTKITCVGTPGHFSFKLLAESNYSGDTPQEFIIPASQFLAIMNQAYSTTHRQELEAEKLPLIFDSAALLIYINDNLGITGISVLDSLEKNCILEEISGTEDPDSYKIRVKIGGAEDFAEIMISKEELSELILQEQSAAMEKRFF</sequence>
<protein>
    <submittedName>
        <fullName evidence="1">Uncharacterized protein</fullName>
    </submittedName>
</protein>
<evidence type="ECO:0000313" key="1">
    <source>
        <dbReference type="EMBL" id="OEH48286.1"/>
    </source>
</evidence>
<dbReference type="Proteomes" id="UP000095229">
    <property type="component" value="Unassembled WGS sequence"/>
</dbReference>
<dbReference type="OrthoDB" id="5652515at2"/>
<dbReference type="PATRIC" id="fig|45071.7.peg.735"/>
<keyword evidence="2" id="KW-1185">Reference proteome</keyword>
<dbReference type="AlphaFoldDB" id="A0A1E5JUS2"/>
<dbReference type="CDD" id="cd02440">
    <property type="entry name" value="AdoMet_MTases"/>
    <property type="match status" value="1"/>
</dbReference>
<comment type="caution">
    <text evidence="1">The sequence shown here is derived from an EMBL/GenBank/DDBJ whole genome shotgun (WGS) entry which is preliminary data.</text>
</comment>
<dbReference type="Gene3D" id="3.40.50.150">
    <property type="entry name" value="Vaccinia Virus protein VP39"/>
    <property type="match status" value="1"/>
</dbReference>
<dbReference type="RefSeq" id="WP_069683410.1">
    <property type="nucleotide sequence ID" value="NZ_LSOG01000019.1"/>
</dbReference>